<dbReference type="Gene3D" id="1.10.1000.11">
    <property type="entry name" value="Arf Nucleotide-binding Site Opener,domain 2"/>
    <property type="match status" value="1"/>
</dbReference>
<feature type="compositionally biased region" description="Basic and acidic residues" evidence="1">
    <location>
        <begin position="172"/>
        <end position="183"/>
    </location>
</feature>
<feature type="region of interest" description="Disordered" evidence="1">
    <location>
        <begin position="252"/>
        <end position="273"/>
    </location>
</feature>
<feature type="compositionally biased region" description="Low complexity" evidence="1">
    <location>
        <begin position="61"/>
        <end position="74"/>
    </location>
</feature>
<dbReference type="Pfam" id="PF01369">
    <property type="entry name" value="Sec7"/>
    <property type="match status" value="1"/>
</dbReference>
<feature type="region of interest" description="Disordered" evidence="1">
    <location>
        <begin position="291"/>
        <end position="338"/>
    </location>
</feature>
<dbReference type="SUPFAM" id="SSF48425">
    <property type="entry name" value="Sec7 domain"/>
    <property type="match status" value="1"/>
</dbReference>
<dbReference type="PROSITE" id="PS50190">
    <property type="entry name" value="SEC7"/>
    <property type="match status" value="1"/>
</dbReference>
<feature type="compositionally biased region" description="Polar residues" evidence="1">
    <location>
        <begin position="41"/>
        <end position="51"/>
    </location>
</feature>
<dbReference type="AlphaFoldDB" id="A0A1G4KJ27"/>
<dbReference type="PANTHER" id="PTHR10663:SF405">
    <property type="entry name" value="ARF GUANINE NUCLEOTIDE EXCHANGE FACTOR SYT1"/>
    <property type="match status" value="1"/>
</dbReference>
<dbReference type="PANTHER" id="PTHR10663">
    <property type="entry name" value="GUANYL-NUCLEOTIDE EXCHANGE FACTOR"/>
    <property type="match status" value="1"/>
</dbReference>
<reference evidence="5" key="1">
    <citation type="submission" date="2016-03" db="EMBL/GenBank/DDBJ databases">
        <authorList>
            <person name="Devillers Hugo."/>
        </authorList>
    </citation>
    <scope>NUCLEOTIDE SEQUENCE [LARGE SCALE GENOMIC DNA]</scope>
</reference>
<dbReference type="PROSITE" id="PS50003">
    <property type="entry name" value="PH_DOMAIN"/>
    <property type="match status" value="1"/>
</dbReference>
<feature type="compositionally biased region" description="Low complexity" evidence="1">
    <location>
        <begin position="319"/>
        <end position="338"/>
    </location>
</feature>
<dbReference type="SMART" id="SM00222">
    <property type="entry name" value="Sec7"/>
    <property type="match status" value="1"/>
</dbReference>
<accession>A0A1G4KJ27</accession>
<dbReference type="EMBL" id="LT598453">
    <property type="protein sequence ID" value="SCV04463.1"/>
    <property type="molecule type" value="Genomic_DNA"/>
</dbReference>
<organism evidence="4 5">
    <name type="scientific">Lachancea nothofagi CBS 11611</name>
    <dbReference type="NCBI Taxonomy" id="1266666"/>
    <lineage>
        <taxon>Eukaryota</taxon>
        <taxon>Fungi</taxon>
        <taxon>Dikarya</taxon>
        <taxon>Ascomycota</taxon>
        <taxon>Saccharomycotina</taxon>
        <taxon>Saccharomycetes</taxon>
        <taxon>Saccharomycetales</taxon>
        <taxon>Saccharomycetaceae</taxon>
        <taxon>Lachancea</taxon>
    </lineage>
</organism>
<evidence type="ECO:0000313" key="5">
    <source>
        <dbReference type="Proteomes" id="UP000189911"/>
    </source>
</evidence>
<dbReference type="OrthoDB" id="430364at2759"/>
<feature type="compositionally biased region" description="Low complexity" evidence="1">
    <location>
        <begin position="104"/>
        <end position="126"/>
    </location>
</feature>
<gene>
    <name evidence="4" type="ORF">LANO_0G10352G</name>
</gene>
<feature type="compositionally biased region" description="Low complexity" evidence="1">
    <location>
        <begin position="207"/>
        <end position="218"/>
    </location>
</feature>
<evidence type="ECO:0000259" key="2">
    <source>
        <dbReference type="PROSITE" id="PS50003"/>
    </source>
</evidence>
<feature type="domain" description="PH" evidence="2">
    <location>
        <begin position="727"/>
        <end position="853"/>
    </location>
</feature>
<evidence type="ECO:0000256" key="1">
    <source>
        <dbReference type="SAM" id="MobiDB-lite"/>
    </source>
</evidence>
<protein>
    <submittedName>
        <fullName evidence="4">LANO_0G10352g1_1</fullName>
    </submittedName>
</protein>
<keyword evidence="5" id="KW-1185">Reference proteome</keyword>
<feature type="compositionally biased region" description="Polar residues" evidence="1">
    <location>
        <begin position="196"/>
        <end position="206"/>
    </location>
</feature>
<dbReference type="InterPro" id="IPR035999">
    <property type="entry name" value="Sec7_dom_sf"/>
</dbReference>
<dbReference type="GO" id="GO:0032012">
    <property type="term" value="P:regulation of ARF protein signal transduction"/>
    <property type="evidence" value="ECO:0007669"/>
    <property type="project" value="InterPro"/>
</dbReference>
<dbReference type="Gene3D" id="2.30.29.30">
    <property type="entry name" value="Pleckstrin-homology domain (PH domain)/Phosphotyrosine-binding domain (PTB)"/>
    <property type="match status" value="1"/>
</dbReference>
<dbReference type="InterPro" id="IPR023394">
    <property type="entry name" value="Sec7_C_sf"/>
</dbReference>
<dbReference type="GO" id="GO:0005085">
    <property type="term" value="F:guanyl-nucleotide exchange factor activity"/>
    <property type="evidence" value="ECO:0007669"/>
    <property type="project" value="InterPro"/>
</dbReference>
<dbReference type="InterPro" id="IPR001849">
    <property type="entry name" value="PH_domain"/>
</dbReference>
<dbReference type="InterPro" id="IPR000904">
    <property type="entry name" value="Sec7_dom"/>
</dbReference>
<feature type="compositionally biased region" description="Low complexity" evidence="1">
    <location>
        <begin position="153"/>
        <end position="163"/>
    </location>
</feature>
<feature type="compositionally biased region" description="Polar residues" evidence="1">
    <location>
        <begin position="295"/>
        <end position="305"/>
    </location>
</feature>
<feature type="region of interest" description="Disordered" evidence="1">
    <location>
        <begin position="23"/>
        <end position="220"/>
    </location>
</feature>
<dbReference type="InterPro" id="IPR011993">
    <property type="entry name" value="PH-like_dom_sf"/>
</dbReference>
<name>A0A1G4KJ27_9SACH</name>
<feature type="domain" description="SEC7" evidence="3">
    <location>
        <begin position="399"/>
        <end position="538"/>
    </location>
</feature>
<evidence type="ECO:0000259" key="3">
    <source>
        <dbReference type="PROSITE" id="PS50190"/>
    </source>
</evidence>
<sequence>MNRSIADLFKSHLFHVDLKKHEVEVSSKPLDSGSGPAAQEFQRQPNSSGALNSIMEEERSLSGSNLSESASEDSTQTHISSKNGKLRNLKNRISSFPDLKFRLTSGTSSPGDTPSDSGSGSAPASAIETHQHPSKSKSPAFKIVPKNRSNNKSTSSSLSLTSLDKPPVINIEDGRVPIDRDTPKQNPMCSSEKRQSLSSITRINTASSNGSSVRSGLSTWKRKGLMRSNSDNDQVKSKPLSHSVLYPTSNELQEDYTGGNAAMERRRSRTVGASDYESVGVPLKLSLSKLRARSDSNSVEPSMGTNKEKASASPNLLTSPSVSSHLRQSSSSKQFGTSSRRSSSLVSAIGNFVTMRSASVSSRNSSPRLTINFDDLPKPPEPKLDETCDQYLKSICSYGKYIAVILTSDDDDFRNKCLFEFLKSEFDFSREPLDISLRKLLMFLELPKESQQIDRVLSEFSKVYYEQNKDECLWKDHEEVFFIAFSLLVLHTDAFNPNNKIKMTKQEFVKLMRYDTGSGASQTPKEILEYFYDNITAREFSKCDSLDLGGIDNTAAIDIDSAADPESDYSPKKLIRDGRLLASNGTGFAPVCKVESANNLSPYVSMGPSSSSTTSIAASSSRADSLDIYFRIASDTLKTATLESQVELPSKIEEAVSVSDSLNSQHSKYLSIIKETKGGYLRLPHSILDSLTDSHFEDLSSEDEESEFRYLKIVQMGDIQELVTNKKFSIVGNVNRLIWKRHFGILTTSCLLLFNSMDWVEPRIEVDKKTSVSNYIIDCPISIQITHKFGCNGLFAIDKLKLSGTDLVGSMVRDHSLSSRSMYVYNQNRKLTFACPNYQERQNWVDAINIAAAVDGCFIEIDAIPYTVVSPRRFTTVEKLEKLQNNWIQREEKFNRTKTLVKFVRRTLPLNNKIRSALVEYMSHLEKRLDWLHYESCRCVVFSQILQILSIDLEDMAYNSESDSSVEQSFFFSEGLERCRTDHSADQARDTSFSSAGILAEYK</sequence>
<evidence type="ECO:0000313" key="4">
    <source>
        <dbReference type="EMBL" id="SCV04463.1"/>
    </source>
</evidence>
<dbReference type="SUPFAM" id="SSF50729">
    <property type="entry name" value="PH domain-like"/>
    <property type="match status" value="1"/>
</dbReference>
<dbReference type="SMART" id="SM00233">
    <property type="entry name" value="PH"/>
    <property type="match status" value="1"/>
</dbReference>
<proteinExistence type="predicted"/>
<dbReference type="Proteomes" id="UP000189911">
    <property type="component" value="Chromosome G"/>
</dbReference>